<dbReference type="Proteomes" id="UP000265520">
    <property type="component" value="Unassembled WGS sequence"/>
</dbReference>
<protein>
    <submittedName>
        <fullName evidence="1">Uncharacterized protein</fullName>
    </submittedName>
</protein>
<comment type="caution">
    <text evidence="1">The sequence shown here is derived from an EMBL/GenBank/DDBJ whole genome shotgun (WGS) entry which is preliminary data.</text>
</comment>
<dbReference type="AlphaFoldDB" id="A0A392UHB6"/>
<dbReference type="EMBL" id="LXQA010805394">
    <property type="protein sequence ID" value="MCI71850.1"/>
    <property type="molecule type" value="Genomic_DNA"/>
</dbReference>
<accession>A0A392UHB6</accession>
<name>A0A392UHB6_9FABA</name>
<sequence length="49" mass="5490">MSKSHESAPSGNVVGNEDDDDILLYEDKVDNKVKRYETLDEGMICCVKV</sequence>
<reference evidence="1 2" key="1">
    <citation type="journal article" date="2018" name="Front. Plant Sci.">
        <title>Red Clover (Trifolium pratense) and Zigzag Clover (T. medium) - A Picture of Genomic Similarities and Differences.</title>
        <authorList>
            <person name="Dluhosova J."/>
            <person name="Istvanek J."/>
            <person name="Nedelnik J."/>
            <person name="Repkova J."/>
        </authorList>
    </citation>
    <scope>NUCLEOTIDE SEQUENCE [LARGE SCALE GENOMIC DNA]</scope>
    <source>
        <strain evidence="2">cv. 10/8</strain>
        <tissue evidence="1">Leaf</tissue>
    </source>
</reference>
<organism evidence="1 2">
    <name type="scientific">Trifolium medium</name>
    <dbReference type="NCBI Taxonomy" id="97028"/>
    <lineage>
        <taxon>Eukaryota</taxon>
        <taxon>Viridiplantae</taxon>
        <taxon>Streptophyta</taxon>
        <taxon>Embryophyta</taxon>
        <taxon>Tracheophyta</taxon>
        <taxon>Spermatophyta</taxon>
        <taxon>Magnoliopsida</taxon>
        <taxon>eudicotyledons</taxon>
        <taxon>Gunneridae</taxon>
        <taxon>Pentapetalae</taxon>
        <taxon>rosids</taxon>
        <taxon>fabids</taxon>
        <taxon>Fabales</taxon>
        <taxon>Fabaceae</taxon>
        <taxon>Papilionoideae</taxon>
        <taxon>50 kb inversion clade</taxon>
        <taxon>NPAAA clade</taxon>
        <taxon>Hologalegina</taxon>
        <taxon>IRL clade</taxon>
        <taxon>Trifolieae</taxon>
        <taxon>Trifolium</taxon>
    </lineage>
</organism>
<evidence type="ECO:0000313" key="1">
    <source>
        <dbReference type="EMBL" id="MCI71850.1"/>
    </source>
</evidence>
<evidence type="ECO:0000313" key="2">
    <source>
        <dbReference type="Proteomes" id="UP000265520"/>
    </source>
</evidence>
<proteinExistence type="predicted"/>
<keyword evidence="2" id="KW-1185">Reference proteome</keyword>
<feature type="non-terminal residue" evidence="1">
    <location>
        <position position="49"/>
    </location>
</feature>